<evidence type="ECO:0000313" key="2">
    <source>
        <dbReference type="EMBL" id="MEP7728864.1"/>
    </source>
</evidence>
<organism evidence="2 3">
    <name type="scientific">Marinomonas primoryensis</name>
    <dbReference type="NCBI Taxonomy" id="178399"/>
    <lineage>
        <taxon>Bacteria</taxon>
        <taxon>Pseudomonadati</taxon>
        <taxon>Pseudomonadota</taxon>
        <taxon>Gammaproteobacteria</taxon>
        <taxon>Oceanospirillales</taxon>
        <taxon>Oceanospirillaceae</taxon>
        <taxon>Marinomonas</taxon>
    </lineage>
</organism>
<dbReference type="EMBL" id="JBDYKN010000003">
    <property type="protein sequence ID" value="MEP7728864.1"/>
    <property type="molecule type" value="Genomic_DNA"/>
</dbReference>
<dbReference type="InterPro" id="IPR043834">
    <property type="entry name" value="REC"/>
</dbReference>
<dbReference type="Pfam" id="PF19192">
    <property type="entry name" value="Response_reg_2"/>
    <property type="match status" value="1"/>
</dbReference>
<protein>
    <submittedName>
        <fullName evidence="2">Response regulator receiver domain</fullName>
    </submittedName>
</protein>
<comment type="caution">
    <text evidence="2">The sequence shown here is derived from an EMBL/GenBank/DDBJ whole genome shotgun (WGS) entry which is preliminary data.</text>
</comment>
<gene>
    <name evidence="2" type="ORF">ABKW32_05345</name>
</gene>
<dbReference type="Proteomes" id="UP001471651">
    <property type="component" value="Unassembled WGS sequence"/>
</dbReference>
<reference evidence="2 3" key="1">
    <citation type="submission" date="2024-05" db="EMBL/GenBank/DDBJ databases">
        <authorList>
            <person name="Busch G.E."/>
            <person name="Sharma I."/>
        </authorList>
    </citation>
    <scope>NUCLEOTIDE SEQUENCE [LARGE SCALE GENOMIC DNA]</scope>
    <source>
        <strain evidence="2 3">23GB23</strain>
    </source>
</reference>
<sequence>MTDIAAETYQDLIKEAFIAPIRTVTIIDDEYPTLQELLQQSDSKKLVKSNNISRLMKISEMCHKTHNWSLDVFDGQSPRIGEDNDIPDHLNHSDLLILDYHLDGEPPTDDGARSRKIIKKLDLNNHFNIILVHTKGVEENIEDVYEEILFDLNPVKKPDFLEVSEDSKDKIEAWLDENDDGSEYSWLSEDTNYSKTKTLELLECSNYKLFFAMRNPQHLFYPHHNEISSLSGLMDVEQNDLIKWRLLEICKNQKITFTDESRSDLSWDWNDSGVNYIATGKVFISVIRKVSEDPETELFDALCNSLNQFNASPMHLLMAKIRHEIDDRGFEQAQKIISNRPAQAGWLFSLLSQPNESFAHDKAIDLHWEQLGRASKASLRKFSQRMSEALAKQDSAKNIVKDFFRECIGNADESCSHLNAFTCSMPVVSRHLNTGTVFCFDKEYWVCLTPACDLVPGQKAQWSERIGDHSLAFKAVKLHEVSFSLANSKALTNEYIYLNLEDSTSIKVFAFLESPNANPVWDTFFANNQGRLFDSNKIGLACVREIEESLQLISPEAEVVAELRYEYALNLLQRLGANQTRVGLDFIQKDKLWQ</sequence>
<evidence type="ECO:0000259" key="1">
    <source>
        <dbReference type="Pfam" id="PF19192"/>
    </source>
</evidence>
<evidence type="ECO:0000313" key="3">
    <source>
        <dbReference type="Proteomes" id="UP001471651"/>
    </source>
</evidence>
<dbReference type="RefSeq" id="WP_348576366.1">
    <property type="nucleotide sequence ID" value="NZ_JBDYKN010000003.1"/>
</dbReference>
<accession>A0ABV0KXI4</accession>
<feature type="domain" description="Response receiver" evidence="1">
    <location>
        <begin position="21"/>
        <end position="170"/>
    </location>
</feature>
<name>A0ABV0KXI4_9GAMM</name>
<keyword evidence="3" id="KW-1185">Reference proteome</keyword>
<proteinExistence type="predicted"/>